<evidence type="ECO:0000259" key="3">
    <source>
        <dbReference type="SMART" id="SM00065"/>
    </source>
</evidence>
<dbReference type="SUPFAM" id="SSF55781">
    <property type="entry name" value="GAF domain-like"/>
    <property type="match status" value="1"/>
</dbReference>
<accession>A0A923SC95</accession>
<dbReference type="InterPro" id="IPR029016">
    <property type="entry name" value="GAF-like_dom_sf"/>
</dbReference>
<comment type="caution">
    <text evidence="4">The sequence shown here is derived from an EMBL/GenBank/DDBJ whole genome shotgun (WGS) entry which is preliminary data.</text>
</comment>
<keyword evidence="5" id="KW-1185">Reference proteome</keyword>
<dbReference type="Pfam" id="PF13556">
    <property type="entry name" value="HTH_30"/>
    <property type="match status" value="1"/>
</dbReference>
<feature type="domain" description="GAF" evidence="3">
    <location>
        <begin position="89"/>
        <end position="240"/>
    </location>
</feature>
<sequence>MDIELQEGAAQAIAWDLIRLLHQGAPAEEFAARLAEVEALPEQERAKPGLVELVRMAMALRNRLDLSQQRESGMLAVIESARDLSSRLHLQELLRAIVTRARNMLGSQVAWISSFDESLGAFHVMATDGALARSTGNMTAARDLGIVSVVVRTRLPFTTADYLSDTRFAHDAALDQTFRDEGIAAVVGVPLLWEDEVIGLLFVADRYHRTHTAQNISILSTLATHAAVAIKNAMAFEQAGAALASAEAARAELEHHARKVQAAAEAHEEMTSLLARGASLATLCEAVARLMEGDVLVLDEAAQVIARATAPGGGGRAAQHYEANGNHSSALAAALRQSRQVGRSVVAYEAHGEACRVSAVIAGDDVLGAVLLFRRGTLDQMSVRTFERATSVVGIVLLARERMEASQSRDQSALLRALVSPRQDDLAVLCERAGRFGLELAQPCSFLLLDLGDPHAGQAVRRLRAARLLPGTVFDEMDGVLTVLCATSQADEVRKLATELARAETGSDYRGVLSRPLAGPASLPAAYVTLRRALPVLRRIGVNGHVVNQNEMALYSTLFETHDQTSLAAFLEATIGALTGHDARRGSELAPTLLSYFDCNQNAKLAAQRLGIHVNTVRQRLDTIEDLIGHLGNATRALEIHMALRLWNLTRPS</sequence>
<dbReference type="SMART" id="SM00065">
    <property type="entry name" value="GAF"/>
    <property type="match status" value="1"/>
</dbReference>
<dbReference type="RefSeq" id="WP_187077402.1">
    <property type="nucleotide sequence ID" value="NZ_JACORT010000007.1"/>
</dbReference>
<dbReference type="InterPro" id="IPR051448">
    <property type="entry name" value="CdaR-like_regulators"/>
</dbReference>
<evidence type="ECO:0000256" key="1">
    <source>
        <dbReference type="ARBA" id="ARBA00006754"/>
    </source>
</evidence>
<dbReference type="InterPro" id="IPR041522">
    <property type="entry name" value="CdaR_GGDEF"/>
</dbReference>
<dbReference type="Pfam" id="PF01590">
    <property type="entry name" value="GAF"/>
    <property type="match status" value="1"/>
</dbReference>
<protein>
    <submittedName>
        <fullName evidence="4">Helix-turn-helix domain-containing protein</fullName>
    </submittedName>
</protein>
<dbReference type="InterPro" id="IPR025736">
    <property type="entry name" value="PucR_C-HTH_dom"/>
</dbReference>
<reference evidence="4" key="1">
    <citation type="submission" date="2020-08" db="EMBL/GenBank/DDBJ databases">
        <title>Ramlibacter sp. USB13 16S ribosomal RNA gene genome sequencing and assembly.</title>
        <authorList>
            <person name="Kang M."/>
        </authorList>
    </citation>
    <scope>NUCLEOTIDE SEQUENCE</scope>
    <source>
        <strain evidence="4">USB13</strain>
    </source>
</reference>
<dbReference type="Proteomes" id="UP000608513">
    <property type="component" value="Unassembled WGS sequence"/>
</dbReference>
<organism evidence="4 5">
    <name type="scientific">Ramlibacter cellulosilyticus</name>
    <dbReference type="NCBI Taxonomy" id="2764187"/>
    <lineage>
        <taxon>Bacteria</taxon>
        <taxon>Pseudomonadati</taxon>
        <taxon>Pseudomonadota</taxon>
        <taxon>Betaproteobacteria</taxon>
        <taxon>Burkholderiales</taxon>
        <taxon>Comamonadaceae</taxon>
        <taxon>Ramlibacter</taxon>
    </lineage>
</organism>
<keyword evidence="2" id="KW-0175">Coiled coil</keyword>
<proteinExistence type="inferred from homology"/>
<dbReference type="Pfam" id="PF17853">
    <property type="entry name" value="GGDEF_2"/>
    <property type="match status" value="1"/>
</dbReference>
<gene>
    <name evidence="4" type="ORF">H8N03_17050</name>
</gene>
<dbReference type="Gene3D" id="1.10.10.2840">
    <property type="entry name" value="PucR C-terminal helix-turn-helix domain"/>
    <property type="match status" value="1"/>
</dbReference>
<dbReference type="Gene3D" id="3.30.450.40">
    <property type="match status" value="1"/>
</dbReference>
<name>A0A923SC95_9BURK</name>
<dbReference type="InterPro" id="IPR003018">
    <property type="entry name" value="GAF"/>
</dbReference>
<dbReference type="AlphaFoldDB" id="A0A923SC95"/>
<feature type="coiled-coil region" evidence="2">
    <location>
        <begin position="243"/>
        <end position="270"/>
    </location>
</feature>
<dbReference type="EMBL" id="JACORT010000007">
    <property type="protein sequence ID" value="MBC5784659.1"/>
    <property type="molecule type" value="Genomic_DNA"/>
</dbReference>
<dbReference type="PANTHER" id="PTHR33744">
    <property type="entry name" value="CARBOHYDRATE DIACID REGULATOR"/>
    <property type="match status" value="1"/>
</dbReference>
<comment type="similarity">
    <text evidence="1">Belongs to the CdaR family.</text>
</comment>
<evidence type="ECO:0000256" key="2">
    <source>
        <dbReference type="SAM" id="Coils"/>
    </source>
</evidence>
<evidence type="ECO:0000313" key="5">
    <source>
        <dbReference type="Proteomes" id="UP000608513"/>
    </source>
</evidence>
<dbReference type="PANTHER" id="PTHR33744:SF1">
    <property type="entry name" value="DNA-BINDING TRANSCRIPTIONAL ACTIVATOR ADER"/>
    <property type="match status" value="1"/>
</dbReference>
<evidence type="ECO:0000313" key="4">
    <source>
        <dbReference type="EMBL" id="MBC5784659.1"/>
    </source>
</evidence>
<dbReference type="InterPro" id="IPR042070">
    <property type="entry name" value="PucR_C-HTH_sf"/>
</dbReference>